<evidence type="ECO:0000256" key="2">
    <source>
        <dbReference type="ARBA" id="ARBA00008520"/>
    </source>
</evidence>
<dbReference type="OrthoDB" id="4393730at2"/>
<protein>
    <submittedName>
        <fullName evidence="4">Putative chitobiose transport system substrate-binding protein</fullName>
    </submittedName>
</protein>
<dbReference type="STRING" id="1121001.SAMN02745857_00149"/>
<dbReference type="SUPFAM" id="SSF53850">
    <property type="entry name" value="Periplasmic binding protein-like II"/>
    <property type="match status" value="1"/>
</dbReference>
<proteinExistence type="inferred from homology"/>
<keyword evidence="5" id="KW-1185">Reference proteome</keyword>
<dbReference type="Gene3D" id="3.40.190.10">
    <property type="entry name" value="Periplasmic binding protein-like II"/>
    <property type="match status" value="1"/>
</dbReference>
<dbReference type="InterPro" id="IPR050490">
    <property type="entry name" value="Bact_solute-bd_prot1"/>
</dbReference>
<evidence type="ECO:0000256" key="1">
    <source>
        <dbReference type="ARBA" id="ARBA00004418"/>
    </source>
</evidence>
<evidence type="ECO:0000313" key="4">
    <source>
        <dbReference type="EMBL" id="SMC16281.1"/>
    </source>
</evidence>
<dbReference type="PANTHER" id="PTHR43649">
    <property type="entry name" value="ARABINOSE-BINDING PROTEIN-RELATED"/>
    <property type="match status" value="1"/>
</dbReference>
<name>A0A1W1WYS8_9NEIS</name>
<dbReference type="PANTHER" id="PTHR43649:SF12">
    <property type="entry name" value="DIACETYLCHITOBIOSE BINDING PROTEIN DASA"/>
    <property type="match status" value="1"/>
</dbReference>
<dbReference type="Pfam" id="PF13416">
    <property type="entry name" value="SBP_bac_8"/>
    <property type="match status" value="1"/>
</dbReference>
<dbReference type="RefSeq" id="WP_084088626.1">
    <property type="nucleotide sequence ID" value="NZ_FWXD01000001.1"/>
</dbReference>
<sequence>MSKRFYKPLLLAALLTSAFAHADRTKVEFWTFNTAQFAPFFNDVVQKYNKANPNYEAVWNDMNWDQIQPKLVAAIAAGNPPALVNFNVPWTHEFANKNMLAPLDDLMGSDKAVYLPGALKDLSVKGKIYGFPYYNSVSVIAYNKELLDKSGVKATPKTFDEFIATARKITEKTGVPAFSPKLATKSGDGGMIPWFVYMGLPIFENGKAVFNSPKHVAALQTFVDLYKQGVVPRDSFRIEFEQEIANYGNGKLAMMTTAPTALKKLGAQSDAMYKKTAIMPFPLGGANMALGGWLMSFVMPKDFKDQQAAAKLGLLLTNDDAQLAFAKATGTTFPSSKKANENDFFSSGANGGDPVGVARATAAQSMAFARTPILPADLMPDEAAMRAEFNDEIQDAIEGRKTAKAALDVAAKKWNDRLAKK</sequence>
<dbReference type="Proteomes" id="UP000192761">
    <property type="component" value="Unassembled WGS sequence"/>
</dbReference>
<dbReference type="GO" id="GO:0042597">
    <property type="term" value="C:periplasmic space"/>
    <property type="evidence" value="ECO:0007669"/>
    <property type="project" value="UniProtKB-SubCell"/>
</dbReference>
<gene>
    <name evidence="4" type="ORF">SAMN02745857_00149</name>
</gene>
<dbReference type="CDD" id="cd13585">
    <property type="entry name" value="PBP2_TMBP_like"/>
    <property type="match status" value="1"/>
</dbReference>
<organism evidence="4 5">
    <name type="scientific">Andreprevotia lacus DSM 23236</name>
    <dbReference type="NCBI Taxonomy" id="1121001"/>
    <lineage>
        <taxon>Bacteria</taxon>
        <taxon>Pseudomonadati</taxon>
        <taxon>Pseudomonadota</taxon>
        <taxon>Betaproteobacteria</taxon>
        <taxon>Neisseriales</taxon>
        <taxon>Chitinibacteraceae</taxon>
        <taxon>Andreprevotia</taxon>
    </lineage>
</organism>
<dbReference type="AlphaFoldDB" id="A0A1W1WYS8"/>
<feature type="chain" id="PRO_5012212992" evidence="3">
    <location>
        <begin position="23"/>
        <end position="421"/>
    </location>
</feature>
<comment type="similarity">
    <text evidence="2">Belongs to the bacterial solute-binding protein 1 family.</text>
</comment>
<evidence type="ECO:0000313" key="5">
    <source>
        <dbReference type="Proteomes" id="UP000192761"/>
    </source>
</evidence>
<comment type="subcellular location">
    <subcellularLocation>
        <location evidence="1">Periplasm</location>
    </subcellularLocation>
</comment>
<reference evidence="4 5" key="1">
    <citation type="submission" date="2017-04" db="EMBL/GenBank/DDBJ databases">
        <authorList>
            <person name="Afonso C.L."/>
            <person name="Miller P.J."/>
            <person name="Scott M.A."/>
            <person name="Spackman E."/>
            <person name="Goraichik I."/>
            <person name="Dimitrov K.M."/>
            <person name="Suarez D.L."/>
            <person name="Swayne D.E."/>
        </authorList>
    </citation>
    <scope>NUCLEOTIDE SEQUENCE [LARGE SCALE GENOMIC DNA]</scope>
    <source>
        <strain evidence="4 5">DSM 23236</strain>
    </source>
</reference>
<accession>A0A1W1WYS8</accession>
<evidence type="ECO:0000256" key="3">
    <source>
        <dbReference type="SAM" id="SignalP"/>
    </source>
</evidence>
<dbReference type="InterPro" id="IPR006059">
    <property type="entry name" value="SBP"/>
</dbReference>
<keyword evidence="3" id="KW-0732">Signal</keyword>
<dbReference type="EMBL" id="FWXD01000001">
    <property type="protein sequence ID" value="SMC16281.1"/>
    <property type="molecule type" value="Genomic_DNA"/>
</dbReference>
<feature type="signal peptide" evidence="3">
    <location>
        <begin position="1"/>
        <end position="22"/>
    </location>
</feature>